<keyword evidence="21" id="KW-1185">Reference proteome</keyword>
<protein>
    <recommendedName>
        <fullName evidence="14">Alpha-aminoadipate reductase</fullName>
        <ecNumber evidence="6">1.2.1.31</ecNumber>
        <ecNumber evidence="5">1.2.1.95</ecNumber>
    </recommendedName>
    <alternativeName>
        <fullName evidence="13">L-aminoadipate-semialdehyde dehydrogenase</fullName>
    </alternativeName>
</protein>
<evidence type="ECO:0000256" key="14">
    <source>
        <dbReference type="ARBA" id="ARBA00032195"/>
    </source>
</evidence>
<dbReference type="PROSITE" id="PS00455">
    <property type="entry name" value="AMP_BINDING"/>
    <property type="match status" value="1"/>
</dbReference>
<feature type="region of interest" description="Disordered" evidence="18">
    <location>
        <begin position="995"/>
        <end position="1018"/>
    </location>
</feature>
<dbReference type="Pfam" id="PF07993">
    <property type="entry name" value="NAD_binding_4"/>
    <property type="match status" value="1"/>
</dbReference>
<comment type="catalytic activity">
    <reaction evidence="17">
        <text>(S)-2-amino-6-oxohexanoate + NADP(+) + H2O = L-2-aminoadipate + NADPH + 2 H(+)</text>
        <dbReference type="Rhea" id="RHEA:12304"/>
        <dbReference type="ChEBI" id="CHEBI:15377"/>
        <dbReference type="ChEBI" id="CHEBI:15378"/>
        <dbReference type="ChEBI" id="CHEBI:57783"/>
        <dbReference type="ChEBI" id="CHEBI:58321"/>
        <dbReference type="ChEBI" id="CHEBI:58349"/>
        <dbReference type="ChEBI" id="CHEBI:58672"/>
        <dbReference type="EC" id="1.2.1.31"/>
    </reaction>
</comment>
<dbReference type="PIRSF" id="PIRSF001617">
    <property type="entry name" value="Alpha-AR"/>
    <property type="match status" value="1"/>
</dbReference>
<dbReference type="SUPFAM" id="SSF47336">
    <property type="entry name" value="ACP-like"/>
    <property type="match status" value="1"/>
</dbReference>
<evidence type="ECO:0000256" key="12">
    <source>
        <dbReference type="ARBA" id="ARBA00023154"/>
    </source>
</evidence>
<dbReference type="Gene3D" id="3.30.300.30">
    <property type="match status" value="1"/>
</dbReference>
<evidence type="ECO:0000256" key="10">
    <source>
        <dbReference type="ARBA" id="ARBA00022857"/>
    </source>
</evidence>
<dbReference type="Pfam" id="PF00550">
    <property type="entry name" value="PP-binding"/>
    <property type="match status" value="1"/>
</dbReference>
<dbReference type="EC" id="1.2.1.31" evidence="6"/>
<keyword evidence="10" id="KW-0521">NADP</keyword>
<dbReference type="NCBIfam" id="TIGR03443">
    <property type="entry name" value="alpha_am_amid"/>
    <property type="match status" value="1"/>
</dbReference>
<dbReference type="InterPro" id="IPR036736">
    <property type="entry name" value="ACP-like_sf"/>
</dbReference>
<gene>
    <name evidence="20" type="ORF">AYI70_g5860</name>
</gene>
<dbReference type="PROSITE" id="PS00012">
    <property type="entry name" value="PHOSPHOPANTETHEINE"/>
    <property type="match status" value="1"/>
</dbReference>
<dbReference type="CDD" id="cd05235">
    <property type="entry name" value="SDR_e1"/>
    <property type="match status" value="1"/>
</dbReference>
<dbReference type="GO" id="GO:0044550">
    <property type="term" value="P:secondary metabolite biosynthetic process"/>
    <property type="evidence" value="ECO:0007669"/>
    <property type="project" value="UniProtKB-ARBA"/>
</dbReference>
<dbReference type="UniPathway" id="UPA00033">
    <property type="reaction ID" value="UER00032"/>
</dbReference>
<keyword evidence="9" id="KW-0028">Amino-acid biosynthesis</keyword>
<reference evidence="20 21" key="1">
    <citation type="submission" date="2017-01" db="EMBL/GenBank/DDBJ databases">
        <authorList>
            <person name="Mah S.A."/>
            <person name="Swanson W.J."/>
            <person name="Moy G.W."/>
            <person name="Vacquier V.D."/>
        </authorList>
    </citation>
    <scope>NUCLEOTIDE SEQUENCE [LARGE SCALE GENOMIC DNA]</scope>
    <source>
        <strain evidence="20 21">GSMNP</strain>
    </source>
</reference>
<keyword evidence="7" id="KW-0596">Phosphopantetheine</keyword>
<name>A0A1R1XSV9_9FUNG</name>
<dbReference type="EC" id="1.2.1.95" evidence="5"/>
<dbReference type="InterPro" id="IPR006162">
    <property type="entry name" value="Ppantetheine_attach_site"/>
</dbReference>
<dbReference type="SUPFAM" id="SSF52777">
    <property type="entry name" value="CoA-dependent acyltransferases"/>
    <property type="match status" value="1"/>
</dbReference>
<evidence type="ECO:0000256" key="5">
    <source>
        <dbReference type="ARBA" id="ARBA00012913"/>
    </source>
</evidence>
<dbReference type="InterPro" id="IPR045851">
    <property type="entry name" value="AMP-bd_C_sf"/>
</dbReference>
<evidence type="ECO:0000313" key="21">
    <source>
        <dbReference type="Proteomes" id="UP000187283"/>
    </source>
</evidence>
<comment type="cofactor">
    <cofactor evidence="1">
        <name>pantetheine 4'-phosphate</name>
        <dbReference type="ChEBI" id="CHEBI:47942"/>
    </cofactor>
</comment>
<keyword evidence="12" id="KW-0457">Lysine biosynthesis</keyword>
<dbReference type="FunFam" id="3.30.300.30:FF:000010">
    <property type="entry name" value="Enterobactin synthetase component F"/>
    <property type="match status" value="1"/>
</dbReference>
<dbReference type="Gene3D" id="1.10.1200.10">
    <property type="entry name" value="ACP-like"/>
    <property type="match status" value="1"/>
</dbReference>
<dbReference type="Gene3D" id="3.30.559.30">
    <property type="entry name" value="Nonribosomal peptide synthetase, condensation domain"/>
    <property type="match status" value="1"/>
</dbReference>
<evidence type="ECO:0000256" key="16">
    <source>
        <dbReference type="ARBA" id="ARBA00048414"/>
    </source>
</evidence>
<dbReference type="InterPro" id="IPR009081">
    <property type="entry name" value="PP-bd_ACP"/>
</dbReference>
<dbReference type="PANTHER" id="PTHR44845:SF1">
    <property type="entry name" value="L-2-AMINOADIPATE REDUCTASE"/>
    <property type="match status" value="1"/>
</dbReference>
<evidence type="ECO:0000256" key="6">
    <source>
        <dbReference type="ARBA" id="ARBA00013073"/>
    </source>
</evidence>
<comment type="catalytic activity">
    <reaction evidence="16">
        <text>(S)-2-amino-6-oxohexanoate + NAD(+) + H2O = L-2-aminoadipate + NADH + 2 H(+)</text>
        <dbReference type="Rhea" id="RHEA:12308"/>
        <dbReference type="ChEBI" id="CHEBI:15377"/>
        <dbReference type="ChEBI" id="CHEBI:15378"/>
        <dbReference type="ChEBI" id="CHEBI:57540"/>
        <dbReference type="ChEBI" id="CHEBI:57945"/>
        <dbReference type="ChEBI" id="CHEBI:58321"/>
        <dbReference type="ChEBI" id="CHEBI:58672"/>
        <dbReference type="EC" id="1.2.1.31"/>
    </reaction>
</comment>
<dbReference type="InterPro" id="IPR025110">
    <property type="entry name" value="AMP-bd_C"/>
</dbReference>
<dbReference type="PANTHER" id="PTHR44845">
    <property type="entry name" value="CARRIER DOMAIN-CONTAINING PROTEIN"/>
    <property type="match status" value="1"/>
</dbReference>
<comment type="caution">
    <text evidence="20">The sequence shown here is derived from an EMBL/GenBank/DDBJ whole genome shotgun (WGS) entry which is preliminary data.</text>
</comment>
<keyword evidence="11" id="KW-0560">Oxidoreductase</keyword>
<evidence type="ECO:0000256" key="9">
    <source>
        <dbReference type="ARBA" id="ARBA00022605"/>
    </source>
</evidence>
<dbReference type="OrthoDB" id="329835at2759"/>
<dbReference type="Gene3D" id="3.40.50.720">
    <property type="entry name" value="NAD(P)-binding Rossmann-like Domain"/>
    <property type="match status" value="1"/>
</dbReference>
<dbReference type="GO" id="GO:0004043">
    <property type="term" value="F:L-aminoadipate-semialdehyde dehydrogenase [NAD(P)+] activity"/>
    <property type="evidence" value="ECO:0007669"/>
    <property type="project" value="UniProtKB-EC"/>
</dbReference>
<evidence type="ECO:0000256" key="2">
    <source>
        <dbReference type="ARBA" id="ARBA00003499"/>
    </source>
</evidence>
<proteinExistence type="inferred from homology"/>
<dbReference type="Pfam" id="PF13193">
    <property type="entry name" value="AMP-binding_C"/>
    <property type="match status" value="1"/>
</dbReference>
<dbReference type="InterPro" id="IPR042099">
    <property type="entry name" value="ANL_N_sf"/>
</dbReference>
<organism evidence="20 21">
    <name type="scientific">Smittium culicis</name>
    <dbReference type="NCBI Taxonomy" id="133412"/>
    <lineage>
        <taxon>Eukaryota</taxon>
        <taxon>Fungi</taxon>
        <taxon>Fungi incertae sedis</taxon>
        <taxon>Zoopagomycota</taxon>
        <taxon>Kickxellomycotina</taxon>
        <taxon>Harpellomycetes</taxon>
        <taxon>Harpellales</taxon>
        <taxon>Legeriomycetaceae</taxon>
        <taxon>Smittium</taxon>
    </lineage>
</organism>
<dbReference type="NCBIfam" id="TIGR01746">
    <property type="entry name" value="Thioester-redct"/>
    <property type="match status" value="1"/>
</dbReference>
<feature type="compositionally biased region" description="Low complexity" evidence="18">
    <location>
        <begin position="995"/>
        <end position="1015"/>
    </location>
</feature>
<dbReference type="NCBIfam" id="TIGR01733">
    <property type="entry name" value="AA-adenyl-dom"/>
    <property type="match status" value="1"/>
</dbReference>
<dbReference type="InterPro" id="IPR010080">
    <property type="entry name" value="Thioester_reductase-like_dom"/>
</dbReference>
<dbReference type="EMBL" id="LSSN01001988">
    <property type="protein sequence ID" value="OMJ17629.1"/>
    <property type="molecule type" value="Genomic_DNA"/>
</dbReference>
<dbReference type="InterPro" id="IPR013120">
    <property type="entry name" value="FAR_NAD-bd"/>
</dbReference>
<evidence type="ECO:0000256" key="15">
    <source>
        <dbReference type="ARBA" id="ARBA00048260"/>
    </source>
</evidence>
<dbReference type="Gene3D" id="3.40.50.12780">
    <property type="entry name" value="N-terminal domain of ligase-like"/>
    <property type="match status" value="1"/>
</dbReference>
<dbReference type="InterPro" id="IPR000873">
    <property type="entry name" value="AMP-dep_synth/lig_dom"/>
</dbReference>
<dbReference type="InterPro" id="IPR014397">
    <property type="entry name" value="Lys2"/>
</dbReference>
<evidence type="ECO:0000256" key="18">
    <source>
        <dbReference type="SAM" id="MobiDB-lite"/>
    </source>
</evidence>
<dbReference type="InterPro" id="IPR020845">
    <property type="entry name" value="AMP-binding_CS"/>
</dbReference>
<accession>A0A1R1XSV9</accession>
<evidence type="ECO:0000256" key="3">
    <source>
        <dbReference type="ARBA" id="ARBA00004827"/>
    </source>
</evidence>
<comment type="pathway">
    <text evidence="3">Amino-acid biosynthesis; L-lysine biosynthesis via AAA pathway; L-lysine from L-alpha-aminoadipate (fungal route): step 1/3.</text>
</comment>
<dbReference type="InterPro" id="IPR036291">
    <property type="entry name" value="NAD(P)-bd_dom_sf"/>
</dbReference>
<dbReference type="Proteomes" id="UP000187283">
    <property type="component" value="Unassembled WGS sequence"/>
</dbReference>
<dbReference type="GO" id="GO:0019878">
    <property type="term" value="P:lysine biosynthetic process via aminoadipic acid"/>
    <property type="evidence" value="ECO:0007669"/>
    <property type="project" value="UniProtKB-UniPathway"/>
</dbReference>
<dbReference type="SUPFAM" id="SSF56801">
    <property type="entry name" value="Acetyl-CoA synthetase-like"/>
    <property type="match status" value="1"/>
</dbReference>
<evidence type="ECO:0000313" key="20">
    <source>
        <dbReference type="EMBL" id="OMJ17629.1"/>
    </source>
</evidence>
<keyword evidence="8" id="KW-0597">Phosphoprotein</keyword>
<evidence type="ECO:0000256" key="13">
    <source>
        <dbReference type="ARBA" id="ARBA00031335"/>
    </source>
</evidence>
<feature type="domain" description="Carrier" evidence="19">
    <location>
        <begin position="910"/>
        <end position="988"/>
    </location>
</feature>
<comment type="catalytic activity">
    <reaction evidence="15">
        <text>(S)-2-amino-6-oxohexanoate + AMP + diphosphate + NADP(+) = L-2-aminoadipate + ATP + NADPH + H(+)</text>
        <dbReference type="Rhea" id="RHEA:46936"/>
        <dbReference type="ChEBI" id="CHEBI:15378"/>
        <dbReference type="ChEBI" id="CHEBI:30616"/>
        <dbReference type="ChEBI" id="CHEBI:33019"/>
        <dbReference type="ChEBI" id="CHEBI:57783"/>
        <dbReference type="ChEBI" id="CHEBI:58321"/>
        <dbReference type="ChEBI" id="CHEBI:58349"/>
        <dbReference type="ChEBI" id="CHEBI:58672"/>
        <dbReference type="ChEBI" id="CHEBI:456215"/>
        <dbReference type="EC" id="1.2.1.95"/>
    </reaction>
</comment>
<dbReference type="SUPFAM" id="SSF51735">
    <property type="entry name" value="NAD(P)-binding Rossmann-fold domains"/>
    <property type="match status" value="1"/>
</dbReference>
<comment type="similarity">
    <text evidence="4">Belongs to the ATP-dependent AMP-binding enzyme family.</text>
</comment>
<evidence type="ECO:0000256" key="7">
    <source>
        <dbReference type="ARBA" id="ARBA00022450"/>
    </source>
</evidence>
<comment type="function">
    <text evidence="2">Catalyzes the activation of alpha-aminoadipate by ATP-dependent adenylation and the reduction of activated alpha-aminoadipate by NADPH. The activated alpha-aminoadipate is bound to the phosphopantheinyl group of the enzyme itself before it is reduced to (S)-2-amino-6-oxohexanoate.</text>
</comment>
<evidence type="ECO:0000256" key="8">
    <source>
        <dbReference type="ARBA" id="ARBA00022553"/>
    </source>
</evidence>
<dbReference type="STRING" id="133412.A0A1R1XSV9"/>
<sequence length="1466" mass="162178">MTISVTQQINKEDEINRRLERLCKTLESPNEVLLPTDYPRPVPLKVVEAHEEFVLPSNLSMGVMQLVLASHQKLFQSQNNSSPDSIPVIASTPFTILLSAFAIILYRFTASDDIVVGSSSESSDAVVLRLKVSPESTFSEVLEIVKEVEYEATQNQVPFDKMIEAVANQLINSGRVSKQDSKTAALYSLFRIRFFNMNDTNDTMLHQTISESTDLTVFISQESTTSLRQLVPSIKVRFVYNQVLFSGSRILHLWEQLQNVLSAGINSATSTNLSPEEIADSKVGSISLLTPSSRAALPDPRADLHWSQFPGSITEIYARNAVNNPNRLFCTESYSSFETGSDSSVSHPETISFTYGQLFNTSRVVSRYLRINGINRGDVVVIYAYRGVDLVIAIMGVLMAGATFSVIDPAYPPARQNVYLSVARPKAVVVLSKAGELHEEVDNYINTNLKISCRLSGIHIDVNGELQSNSVDLSQAKALVSQSSDPMDDVVEVGHDSIGTLSFTSGSTGIPKGVQGRHYSLTHFYPWMQQEFGIGSEDRFTMLSGIAHDPIQRDIFTPIFFGAELHIPTSEDIGIPGQLAEWMAKSNVTITNLTPAMGQLLSSNATNQISSLKNAFFVGDLLTRRDCNRIQSLAPNCQIINMYGTTETQRAVSYYAIPPSSVNPAYLSSMKEIIPAGKGMVDVQLLVVNVNNTKNICGVGEVGEIYVRSGGLAEGYLRLEDATKEKFVYNWFVSDSDQKTSSDSENFKYYLGPRDRLYRTGDLGRYTPDGNVECIGRIDDQVKIRGFRIELGEINNILSLYPQLVSSVVLVRRDKNEEKTLVAYIVPDEKEQKRTDDPSREILIGKIRNYLKQKLPSYSIPSVFVPMKKLPLTPNGKIDKAALPFPDVPLFRKFNSGEPSDPSKVLPNLSHLKPTAQALAKIWIDLLNLPANTSISNHSNFFDLGGHSILATRMVFRIRKELVADAPLGLIYRFPALGNLTAAIDEMKSDFKLSTSQAKSSSNSSSPSLNESATSLAPSPSKVNFETFYDNSYATDYESLIKIVSELPVSHERRTSLPSQPTFLLTGATGFLGAYILSKLLSKYPSAIVYCLTRASDYDSAMSRLKDASEANLLWKNSWEENNQVRALVGDLSQDMFGLDSANWNKMCTDVDVIIHNGALVNWVWPYEKLRAPNVLGTVEALKIASSHHLKPLVFVSSTSALDTPHYVRVGEASPNGVSESDDLEGSRDGLRSGYGQSKWVSEKILFHARSIGFPVSVVRPGYVVGDSTNGVTNTDDFIWRLVKGCIELEKSPATNNIVNLSPVDYVAQVTVEASASFYSENSSSHSNCLVYNVFNKQNFRFQNLFDSLSQYGYSLNKTEYINWRDALLNYTVSSSEDSALFPLLHFVLDDLPTSTRAPDLDNSNTDALMNRAGIDFPKVIDLVGLYLAYLVKIGFIPTPKDPENATFKLPTLDFDAGVILTRRNN</sequence>
<evidence type="ECO:0000259" key="19">
    <source>
        <dbReference type="PROSITE" id="PS50075"/>
    </source>
</evidence>
<evidence type="ECO:0000256" key="17">
    <source>
        <dbReference type="ARBA" id="ARBA00049537"/>
    </source>
</evidence>
<evidence type="ECO:0000256" key="4">
    <source>
        <dbReference type="ARBA" id="ARBA00006432"/>
    </source>
</evidence>
<evidence type="ECO:0000256" key="11">
    <source>
        <dbReference type="ARBA" id="ARBA00023002"/>
    </source>
</evidence>
<dbReference type="PROSITE" id="PS50075">
    <property type="entry name" value="CARRIER"/>
    <property type="match status" value="1"/>
</dbReference>
<evidence type="ECO:0000256" key="1">
    <source>
        <dbReference type="ARBA" id="ARBA00001957"/>
    </source>
</evidence>
<dbReference type="Pfam" id="PF00501">
    <property type="entry name" value="AMP-binding"/>
    <property type="match status" value="1"/>
</dbReference>
<dbReference type="InterPro" id="IPR010071">
    <property type="entry name" value="AA_adenyl_dom"/>
</dbReference>